<dbReference type="EMBL" id="DYUE01000174">
    <property type="protein sequence ID" value="HJG91584.1"/>
    <property type="molecule type" value="Genomic_DNA"/>
</dbReference>
<reference evidence="9" key="1">
    <citation type="journal article" date="2021" name="PeerJ">
        <title>Extensive microbial diversity within the chicken gut microbiome revealed by metagenomics and culture.</title>
        <authorList>
            <person name="Gilroy R."/>
            <person name="Ravi A."/>
            <person name="Getino M."/>
            <person name="Pursley I."/>
            <person name="Horton D.L."/>
            <person name="Alikhan N.F."/>
            <person name="Baker D."/>
            <person name="Gharbi K."/>
            <person name="Hall N."/>
            <person name="Watson M."/>
            <person name="Adriaenssens E.M."/>
            <person name="Foster-Nyarko E."/>
            <person name="Jarju S."/>
            <person name="Secka A."/>
            <person name="Antonio M."/>
            <person name="Oren A."/>
            <person name="Chaudhuri R.R."/>
            <person name="La Ragione R."/>
            <person name="Hildebrand F."/>
            <person name="Pallen M.J."/>
        </authorList>
    </citation>
    <scope>NUCLEOTIDE SEQUENCE</scope>
    <source>
        <strain evidence="9">ChiGjej5B5-22894</strain>
    </source>
</reference>
<evidence type="ECO:0000256" key="3">
    <source>
        <dbReference type="ARBA" id="ARBA00022475"/>
    </source>
</evidence>
<reference evidence="9" key="2">
    <citation type="submission" date="2021-09" db="EMBL/GenBank/DDBJ databases">
        <authorList>
            <person name="Gilroy R."/>
        </authorList>
    </citation>
    <scope>NUCLEOTIDE SEQUENCE</scope>
    <source>
        <strain evidence="9">ChiGjej5B5-22894</strain>
    </source>
</reference>
<accession>A0A921SXH8</accession>
<dbReference type="GO" id="GO:0022857">
    <property type="term" value="F:transmembrane transporter activity"/>
    <property type="evidence" value="ECO:0007669"/>
    <property type="project" value="InterPro"/>
</dbReference>
<dbReference type="PANTHER" id="PTHR42718">
    <property type="entry name" value="MAJOR FACILITATOR SUPERFAMILY MULTIDRUG TRANSPORTER MFSC"/>
    <property type="match status" value="1"/>
</dbReference>
<feature type="transmembrane region" description="Helical" evidence="7">
    <location>
        <begin position="444"/>
        <end position="467"/>
    </location>
</feature>
<protein>
    <submittedName>
        <fullName evidence="9">DHA2 family efflux MFS transporter permease subunit</fullName>
    </submittedName>
</protein>
<feature type="transmembrane region" description="Helical" evidence="7">
    <location>
        <begin position="414"/>
        <end position="432"/>
    </location>
</feature>
<feature type="domain" description="Major facilitator superfamily (MFS) profile" evidence="8">
    <location>
        <begin position="24"/>
        <end position="472"/>
    </location>
</feature>
<gene>
    <name evidence="9" type="ORF">K8V81_07645</name>
</gene>
<feature type="transmembrane region" description="Helical" evidence="7">
    <location>
        <begin position="62"/>
        <end position="82"/>
    </location>
</feature>
<evidence type="ECO:0000259" key="8">
    <source>
        <dbReference type="PROSITE" id="PS50850"/>
    </source>
</evidence>
<comment type="caution">
    <text evidence="9">The sequence shown here is derived from an EMBL/GenBank/DDBJ whole genome shotgun (WGS) entry which is preliminary data.</text>
</comment>
<proteinExistence type="predicted"/>
<evidence type="ECO:0000256" key="6">
    <source>
        <dbReference type="ARBA" id="ARBA00023136"/>
    </source>
</evidence>
<feature type="transmembrane region" description="Helical" evidence="7">
    <location>
        <begin position="119"/>
        <end position="140"/>
    </location>
</feature>
<keyword evidence="3" id="KW-1003">Cell membrane</keyword>
<feature type="transmembrane region" description="Helical" evidence="7">
    <location>
        <begin position="367"/>
        <end position="393"/>
    </location>
</feature>
<dbReference type="SUPFAM" id="SSF103473">
    <property type="entry name" value="MFS general substrate transporter"/>
    <property type="match status" value="1"/>
</dbReference>
<dbReference type="PANTHER" id="PTHR42718:SF24">
    <property type="entry name" value="MAJOR FACILITATOR SUPERFAMILY (MFS) PROFILE DOMAIN-CONTAINING PROTEIN"/>
    <property type="match status" value="1"/>
</dbReference>
<dbReference type="PRINTS" id="PR01036">
    <property type="entry name" value="TCRTETB"/>
</dbReference>
<evidence type="ECO:0000256" key="5">
    <source>
        <dbReference type="ARBA" id="ARBA00022989"/>
    </source>
</evidence>
<feature type="transmembrane region" description="Helical" evidence="7">
    <location>
        <begin position="342"/>
        <end position="361"/>
    </location>
</feature>
<feature type="transmembrane region" description="Helical" evidence="7">
    <location>
        <begin position="277"/>
        <end position="302"/>
    </location>
</feature>
<name>A0A921SXH8_9MICO</name>
<sequence>MGRTHEGASGAHGASQPAVNPNLVMMVLLGGAFVIILNQTLLNTALPAFMDDFGISANTAQWVTTLFMLVNGIMIPATAYLIQKFSTRTMFFAAMGIFALGTVICAAAPVYAVLLLGRIVQAASGGMIMPLMQTILFAIFPIHKRGTAMGTFGLVISFAPAIGPTLSGFVVDHWSWRVLFVMMLPIALGALAFAYFTLKNVTEQTNPHLDLLSLILSTFAFGGLLFGFSNAGNVGWISPQVLVPLGVGVVTLVWFVHRQLRLADPLLELRVLGNRMFTLGTVLGMLVFMAMIGGMLMIPLFMQNMSDFTALESGLVLLPGAVVMGLMSPVTGRIFDRFGARALAVIGFALLTVTTLLLARLNPETTFAYIAIVNAVRMLGTAMVIMPVTTAALNQLSPRMIPHGAAVNNTMRQVAASVGTGVLVTVMTAAALDPQEHGVTGAIHGVNVAFLVAAGISALGLLGACFLRGSRPMPPEPEPENEA</sequence>
<dbReference type="InterPro" id="IPR011701">
    <property type="entry name" value="MFS"/>
</dbReference>
<evidence type="ECO:0000256" key="1">
    <source>
        <dbReference type="ARBA" id="ARBA00004651"/>
    </source>
</evidence>
<dbReference type="CDD" id="cd17503">
    <property type="entry name" value="MFS_LmrB_MDR_like"/>
    <property type="match status" value="1"/>
</dbReference>
<evidence type="ECO:0000256" key="7">
    <source>
        <dbReference type="SAM" id="Phobius"/>
    </source>
</evidence>
<evidence type="ECO:0000256" key="2">
    <source>
        <dbReference type="ARBA" id="ARBA00022448"/>
    </source>
</evidence>
<feature type="transmembrane region" description="Helical" evidence="7">
    <location>
        <begin position="308"/>
        <end position="330"/>
    </location>
</feature>
<feature type="transmembrane region" description="Helical" evidence="7">
    <location>
        <begin position="176"/>
        <end position="197"/>
    </location>
</feature>
<dbReference type="GO" id="GO:0005886">
    <property type="term" value="C:plasma membrane"/>
    <property type="evidence" value="ECO:0007669"/>
    <property type="project" value="UniProtKB-SubCell"/>
</dbReference>
<comment type="subcellular location">
    <subcellularLocation>
        <location evidence="1">Cell membrane</location>
        <topology evidence="1">Multi-pass membrane protein</topology>
    </subcellularLocation>
</comment>
<dbReference type="Gene3D" id="1.20.1250.20">
    <property type="entry name" value="MFS general substrate transporter like domains"/>
    <property type="match status" value="1"/>
</dbReference>
<feature type="transmembrane region" description="Helical" evidence="7">
    <location>
        <begin position="23"/>
        <end position="42"/>
    </location>
</feature>
<feature type="transmembrane region" description="Helical" evidence="7">
    <location>
        <begin position="152"/>
        <end position="170"/>
    </location>
</feature>
<evidence type="ECO:0000313" key="10">
    <source>
        <dbReference type="Proteomes" id="UP000742460"/>
    </source>
</evidence>
<dbReference type="AlphaFoldDB" id="A0A921SXH8"/>
<keyword evidence="2" id="KW-0813">Transport</keyword>
<dbReference type="InterPro" id="IPR004638">
    <property type="entry name" value="EmrB-like"/>
</dbReference>
<feature type="transmembrane region" description="Helical" evidence="7">
    <location>
        <begin position="89"/>
        <end position="113"/>
    </location>
</feature>
<organism evidence="9 10">
    <name type="scientific">Brachybacterium massiliense</name>
    <dbReference type="NCBI Taxonomy" id="1755098"/>
    <lineage>
        <taxon>Bacteria</taxon>
        <taxon>Bacillati</taxon>
        <taxon>Actinomycetota</taxon>
        <taxon>Actinomycetes</taxon>
        <taxon>Micrococcales</taxon>
        <taxon>Dermabacteraceae</taxon>
        <taxon>Brachybacterium</taxon>
    </lineage>
</organism>
<keyword evidence="5 7" id="KW-1133">Transmembrane helix</keyword>
<keyword evidence="4 7" id="KW-0812">Transmembrane</keyword>
<dbReference type="InterPro" id="IPR020846">
    <property type="entry name" value="MFS_dom"/>
</dbReference>
<dbReference type="Pfam" id="PF07690">
    <property type="entry name" value="MFS_1"/>
    <property type="match status" value="1"/>
</dbReference>
<dbReference type="NCBIfam" id="TIGR00711">
    <property type="entry name" value="efflux_EmrB"/>
    <property type="match status" value="1"/>
</dbReference>
<dbReference type="Proteomes" id="UP000742460">
    <property type="component" value="Unassembled WGS sequence"/>
</dbReference>
<keyword evidence="6 7" id="KW-0472">Membrane</keyword>
<evidence type="ECO:0000313" key="9">
    <source>
        <dbReference type="EMBL" id="HJG91584.1"/>
    </source>
</evidence>
<dbReference type="InterPro" id="IPR036259">
    <property type="entry name" value="MFS_trans_sf"/>
</dbReference>
<dbReference type="Gene3D" id="1.20.1720.10">
    <property type="entry name" value="Multidrug resistance protein D"/>
    <property type="match status" value="1"/>
</dbReference>
<feature type="transmembrane region" description="Helical" evidence="7">
    <location>
        <begin position="234"/>
        <end position="256"/>
    </location>
</feature>
<evidence type="ECO:0000256" key="4">
    <source>
        <dbReference type="ARBA" id="ARBA00022692"/>
    </source>
</evidence>
<feature type="transmembrane region" description="Helical" evidence="7">
    <location>
        <begin position="209"/>
        <end position="228"/>
    </location>
</feature>
<dbReference type="PROSITE" id="PS50850">
    <property type="entry name" value="MFS"/>
    <property type="match status" value="1"/>
</dbReference>